<evidence type="ECO:0000313" key="1">
    <source>
        <dbReference type="EMBL" id="KAA8542190.1"/>
    </source>
</evidence>
<gene>
    <name evidence="1" type="ORF">F0562_023342</name>
</gene>
<dbReference type="AlphaFoldDB" id="A0A5J5BIV3"/>
<evidence type="ECO:0000313" key="2">
    <source>
        <dbReference type="Proteomes" id="UP000325577"/>
    </source>
</evidence>
<protein>
    <submittedName>
        <fullName evidence="1">Uncharacterized protein</fullName>
    </submittedName>
</protein>
<sequence length="147" mass="16698">MTSTNSNRTWINQQAGDLLQLKQKGMKQQNNTWNFCRRELLPQPSTKLATEEALKISGHQQQAVLALVDFERKDVNLDLIKAEGKVGGRLENTKLIIAIVVDKDMSYLQMPKTIENAKIANLTCLFYKCKVNYKAGLLFINWLPGTM</sequence>
<accession>A0A5J5BIV3</accession>
<dbReference type="GO" id="GO:0005524">
    <property type="term" value="F:ATP binding"/>
    <property type="evidence" value="ECO:0007669"/>
    <property type="project" value="InterPro"/>
</dbReference>
<organism evidence="1 2">
    <name type="scientific">Nyssa sinensis</name>
    <dbReference type="NCBI Taxonomy" id="561372"/>
    <lineage>
        <taxon>Eukaryota</taxon>
        <taxon>Viridiplantae</taxon>
        <taxon>Streptophyta</taxon>
        <taxon>Embryophyta</taxon>
        <taxon>Tracheophyta</taxon>
        <taxon>Spermatophyta</taxon>
        <taxon>Magnoliopsida</taxon>
        <taxon>eudicotyledons</taxon>
        <taxon>Gunneridae</taxon>
        <taxon>Pentapetalae</taxon>
        <taxon>asterids</taxon>
        <taxon>Cornales</taxon>
        <taxon>Nyssaceae</taxon>
        <taxon>Nyssa</taxon>
    </lineage>
</organism>
<dbReference type="Gene3D" id="3.30.260.10">
    <property type="entry name" value="TCP-1-like chaperonin intermediate domain"/>
    <property type="match status" value="1"/>
</dbReference>
<proteinExistence type="predicted"/>
<name>A0A5J5BIV3_9ASTE</name>
<dbReference type="Pfam" id="PF00118">
    <property type="entry name" value="Cpn60_TCP1"/>
    <property type="match status" value="1"/>
</dbReference>
<keyword evidence="2" id="KW-1185">Reference proteome</keyword>
<dbReference type="Proteomes" id="UP000325577">
    <property type="component" value="Linkage Group LG12"/>
</dbReference>
<reference evidence="1 2" key="1">
    <citation type="submission" date="2019-09" db="EMBL/GenBank/DDBJ databases">
        <title>A chromosome-level genome assembly of the Chinese tupelo Nyssa sinensis.</title>
        <authorList>
            <person name="Yang X."/>
            <person name="Kang M."/>
            <person name="Yang Y."/>
            <person name="Xiong H."/>
            <person name="Wang M."/>
            <person name="Zhang Z."/>
            <person name="Wang Z."/>
            <person name="Wu H."/>
            <person name="Ma T."/>
            <person name="Liu J."/>
            <person name="Xi Z."/>
        </authorList>
    </citation>
    <scope>NUCLEOTIDE SEQUENCE [LARGE SCALE GENOMIC DNA]</scope>
    <source>
        <strain evidence="1">J267</strain>
        <tissue evidence="1">Leaf</tissue>
    </source>
</reference>
<dbReference type="InterPro" id="IPR027410">
    <property type="entry name" value="TCP-1-like_intermed_sf"/>
</dbReference>
<dbReference type="EMBL" id="CM018035">
    <property type="protein sequence ID" value="KAA8542190.1"/>
    <property type="molecule type" value="Genomic_DNA"/>
</dbReference>
<dbReference type="OrthoDB" id="1726163at2759"/>
<dbReference type="InterPro" id="IPR002423">
    <property type="entry name" value="Cpn60/GroEL/TCP-1"/>
</dbReference>